<evidence type="ECO:0000256" key="1">
    <source>
        <dbReference type="ARBA" id="ARBA00005636"/>
    </source>
</evidence>
<dbReference type="InterPro" id="IPR005880">
    <property type="entry name" value="Ribosomal_uL2_bac/org-type"/>
</dbReference>
<dbReference type="SMART" id="SM01383">
    <property type="entry name" value="Ribosomal_L2"/>
    <property type="match status" value="1"/>
</dbReference>
<evidence type="ECO:0000313" key="8">
    <source>
        <dbReference type="Proteomes" id="UP000224006"/>
    </source>
</evidence>
<evidence type="ECO:0000259" key="5">
    <source>
        <dbReference type="SMART" id="SM01382"/>
    </source>
</evidence>
<dbReference type="InterPro" id="IPR022671">
    <property type="entry name" value="Ribosomal_uL2_CS"/>
</dbReference>
<dbReference type="PROSITE" id="PS00467">
    <property type="entry name" value="RIBOSOMAL_L2"/>
    <property type="match status" value="1"/>
</dbReference>
<keyword evidence="2 7" id="KW-0689">Ribosomal protein</keyword>
<dbReference type="STRING" id="94643.A0A2A9M2T1"/>
<sequence length="262" mass="29946">MFIKIKKYRIKYLIIKKQKAFGRNNLGIITCRARGGGIKKNLYKILDSDFFNYGLLFPSAFFINTIYDPFRGFFLAVYFILTISVYRYFLLTKNLKIGTQINFGFKAPLKIGNALPLYKIYIGSFIYNIEIKCKGKGKLVTNANFSAIILMIGALYVTIKLPSGEIKLLLKNLFCILGQLTVKKLSNQNKFKRAGFKRKWLSRRPKVRGAAMNAVDHPHGGGEGKASIGFKFSRTLWGKAFKGIKTRKKHKQLSKFILQNRS</sequence>
<dbReference type="Gene3D" id="4.10.950.10">
    <property type="entry name" value="Ribosomal protein L2, domain 3"/>
    <property type="match status" value="1"/>
</dbReference>
<dbReference type="Proteomes" id="UP000224006">
    <property type="component" value="Apicoplast Pltd"/>
</dbReference>
<dbReference type="GO" id="GO:0005762">
    <property type="term" value="C:mitochondrial large ribosomal subunit"/>
    <property type="evidence" value="ECO:0007669"/>
    <property type="project" value="TreeGrafter"/>
</dbReference>
<feature type="transmembrane region" description="Helical" evidence="4">
    <location>
        <begin position="73"/>
        <end position="90"/>
    </location>
</feature>
<dbReference type="GO" id="GO:0032543">
    <property type="term" value="P:mitochondrial translation"/>
    <property type="evidence" value="ECO:0007669"/>
    <property type="project" value="TreeGrafter"/>
</dbReference>
<feature type="domain" description="Large ribosomal subunit protein uL2 C-terminal" evidence="5">
    <location>
        <begin position="109"/>
        <end position="240"/>
    </location>
</feature>
<keyword evidence="8" id="KW-1185">Reference proteome</keyword>
<dbReference type="Pfam" id="PF03947">
    <property type="entry name" value="Ribosomal_L2_C"/>
    <property type="match status" value="1"/>
</dbReference>
<dbReference type="InterPro" id="IPR014722">
    <property type="entry name" value="Rib_uL2_dom2"/>
</dbReference>
<dbReference type="Pfam" id="PF00181">
    <property type="entry name" value="Ribosomal_L2_N"/>
    <property type="match status" value="1"/>
</dbReference>
<dbReference type="Gene3D" id="2.40.50.140">
    <property type="entry name" value="Nucleic acid-binding proteins"/>
    <property type="match status" value="1"/>
</dbReference>
<protein>
    <submittedName>
        <fullName evidence="7">Ribosomal protein L2</fullName>
    </submittedName>
</protein>
<dbReference type="InterPro" id="IPR002171">
    <property type="entry name" value="Ribosomal_uL2"/>
</dbReference>
<evidence type="ECO:0000256" key="3">
    <source>
        <dbReference type="ARBA" id="ARBA00023274"/>
    </source>
</evidence>
<dbReference type="PANTHER" id="PTHR13691:SF5">
    <property type="entry name" value="LARGE RIBOSOMAL SUBUNIT PROTEIN UL2M"/>
    <property type="match status" value="1"/>
</dbReference>
<proteinExistence type="inferred from homology"/>
<dbReference type="InterPro" id="IPR014726">
    <property type="entry name" value="Ribosomal_uL2_dom3"/>
</dbReference>
<evidence type="ECO:0000256" key="2">
    <source>
        <dbReference type="ARBA" id="ARBA00022980"/>
    </source>
</evidence>
<reference evidence="7 8" key="1">
    <citation type="submission" date="2017-09" db="EMBL/GenBank/DDBJ databases">
        <title>Genome sequencing of Besnoitia besnoiti strain Bb-Ger1.</title>
        <authorList>
            <person name="Schares G."/>
            <person name="Venepally P."/>
            <person name="Lorenzi H.A."/>
        </authorList>
    </citation>
    <scope>NUCLEOTIDE SEQUENCE [LARGE SCALE GENOMIC DNA]</scope>
    <source>
        <strain evidence="7 8">Bb-Ger1</strain>
    </source>
</reference>
<evidence type="ECO:0000259" key="6">
    <source>
        <dbReference type="SMART" id="SM01383"/>
    </source>
</evidence>
<dbReference type="SUPFAM" id="SSF50104">
    <property type="entry name" value="Translation proteins SH3-like domain"/>
    <property type="match status" value="1"/>
</dbReference>
<dbReference type="GeneID" id="40313578"/>
<dbReference type="FunFam" id="4.10.950.10:FF:000001">
    <property type="entry name" value="50S ribosomal protein L2"/>
    <property type="match status" value="1"/>
</dbReference>
<evidence type="ECO:0000256" key="4">
    <source>
        <dbReference type="SAM" id="Phobius"/>
    </source>
</evidence>
<gene>
    <name evidence="7" type="ORF">BESB_086520</name>
</gene>
<dbReference type="SUPFAM" id="SSF50249">
    <property type="entry name" value="Nucleic acid-binding proteins"/>
    <property type="match status" value="1"/>
</dbReference>
<organism evidence="7 8">
    <name type="scientific">Besnoitia besnoiti</name>
    <name type="common">Apicomplexan protozoan</name>
    <dbReference type="NCBI Taxonomy" id="94643"/>
    <lineage>
        <taxon>Eukaryota</taxon>
        <taxon>Sar</taxon>
        <taxon>Alveolata</taxon>
        <taxon>Apicomplexa</taxon>
        <taxon>Conoidasida</taxon>
        <taxon>Coccidia</taxon>
        <taxon>Eucoccidiorida</taxon>
        <taxon>Eimeriorina</taxon>
        <taxon>Sarcocystidae</taxon>
        <taxon>Besnoitia</taxon>
    </lineage>
</organism>
<dbReference type="PANTHER" id="PTHR13691">
    <property type="entry name" value="RIBOSOMAL PROTEIN L2"/>
    <property type="match status" value="1"/>
</dbReference>
<dbReference type="EMBL" id="NWUJ01000186">
    <property type="protein sequence ID" value="PFH30601.1"/>
    <property type="molecule type" value="Genomic_DNA"/>
</dbReference>
<dbReference type="SMART" id="SM01382">
    <property type="entry name" value="Ribosomal_L2_C"/>
    <property type="match status" value="1"/>
</dbReference>
<comment type="caution">
    <text evidence="7">The sequence shown here is derived from an EMBL/GenBank/DDBJ whole genome shotgun (WGS) entry which is preliminary data.</text>
</comment>
<feature type="transmembrane region" description="Helical" evidence="4">
    <location>
        <begin position="50"/>
        <end position="67"/>
    </location>
</feature>
<dbReference type="VEuPathDB" id="ToxoDB:BESB_086520"/>
<keyword evidence="4" id="KW-0812">Transmembrane</keyword>
<dbReference type="GO" id="GO:0003735">
    <property type="term" value="F:structural constituent of ribosome"/>
    <property type="evidence" value="ECO:0007669"/>
    <property type="project" value="InterPro"/>
</dbReference>
<feature type="domain" description="Large ribosomal subunit protein uL2 RNA-binding" evidence="6">
    <location>
        <begin position="22"/>
        <end position="103"/>
    </location>
</feature>
<dbReference type="GO" id="GO:0003723">
    <property type="term" value="F:RNA binding"/>
    <property type="evidence" value="ECO:0007669"/>
    <property type="project" value="InterPro"/>
</dbReference>
<dbReference type="OrthoDB" id="331216at2759"/>
<dbReference type="InterPro" id="IPR022669">
    <property type="entry name" value="Ribosomal_uL2_C"/>
</dbReference>
<dbReference type="GO" id="GO:0016740">
    <property type="term" value="F:transferase activity"/>
    <property type="evidence" value="ECO:0007669"/>
    <property type="project" value="InterPro"/>
</dbReference>
<keyword evidence="4" id="KW-1133">Transmembrane helix</keyword>
<dbReference type="NCBIfam" id="TIGR01171">
    <property type="entry name" value="rplB_bact"/>
    <property type="match status" value="1"/>
</dbReference>
<keyword evidence="3" id="KW-0687">Ribonucleoprotein</keyword>
<accession>A0A2A9M2T1</accession>
<dbReference type="InterPro" id="IPR012340">
    <property type="entry name" value="NA-bd_OB-fold"/>
</dbReference>
<dbReference type="RefSeq" id="XP_029214614.1">
    <property type="nucleotide sequence ID" value="NW_021703914.1"/>
</dbReference>
<dbReference type="AlphaFoldDB" id="A0A2A9M2T1"/>
<comment type="similarity">
    <text evidence="1">Belongs to the universal ribosomal protein uL2 family.</text>
</comment>
<name>A0A2A9M2T1_BESBE</name>
<keyword evidence="4" id="KW-0472">Membrane</keyword>
<evidence type="ECO:0000313" key="7">
    <source>
        <dbReference type="EMBL" id="PFH30601.1"/>
    </source>
</evidence>
<dbReference type="InterPro" id="IPR008991">
    <property type="entry name" value="Translation_prot_SH3-like_sf"/>
</dbReference>
<dbReference type="Gene3D" id="2.30.30.30">
    <property type="match status" value="1"/>
</dbReference>
<dbReference type="InterPro" id="IPR022666">
    <property type="entry name" value="Ribosomal_uL2_RNA-bd_dom"/>
</dbReference>
<dbReference type="PIRSF" id="PIRSF002158">
    <property type="entry name" value="Ribosomal_L2"/>
    <property type="match status" value="1"/>
</dbReference>
<feature type="transmembrane region" description="Helical" evidence="4">
    <location>
        <begin position="139"/>
        <end position="159"/>
    </location>
</feature>